<dbReference type="PROSITE" id="PS00136">
    <property type="entry name" value="SUBTILASE_ASP"/>
    <property type="match status" value="1"/>
</dbReference>
<feature type="domain" description="C5a peptidase/Subtilisin-like protease SBT2-like Fn3-like" evidence="16">
    <location>
        <begin position="686"/>
        <end position="793"/>
    </location>
</feature>
<dbReference type="InterPro" id="IPR010435">
    <property type="entry name" value="C5a/SBT2-like_Fn3"/>
</dbReference>
<dbReference type="SUPFAM" id="SSF52743">
    <property type="entry name" value="Subtilisin-like"/>
    <property type="match status" value="1"/>
</dbReference>
<keyword evidence="8 10" id="KW-0720">Serine protease</keyword>
<keyword evidence="3" id="KW-0964">Secreted</keyword>
<feature type="active site" description="Charge relay system" evidence="9 10">
    <location>
        <position position="199"/>
    </location>
</feature>
<dbReference type="Pfam" id="PF09136">
    <property type="entry name" value="Glucodextran_B"/>
    <property type="match status" value="1"/>
</dbReference>
<feature type="region of interest" description="Disordered" evidence="12">
    <location>
        <begin position="1583"/>
        <end position="1607"/>
    </location>
</feature>
<evidence type="ECO:0000256" key="3">
    <source>
        <dbReference type="ARBA" id="ARBA00022525"/>
    </source>
</evidence>
<keyword evidence="13" id="KW-0472">Membrane</keyword>
<keyword evidence="4 10" id="KW-0645">Protease</keyword>
<dbReference type="SUPFAM" id="SSF52025">
    <property type="entry name" value="PA domain"/>
    <property type="match status" value="1"/>
</dbReference>
<dbReference type="PANTHER" id="PTHR43806">
    <property type="entry name" value="PEPTIDASE S8"/>
    <property type="match status" value="1"/>
</dbReference>
<evidence type="ECO:0000256" key="1">
    <source>
        <dbReference type="ARBA" id="ARBA00011073"/>
    </source>
</evidence>
<feature type="active site" description="Charge relay system" evidence="9 10">
    <location>
        <position position="261"/>
    </location>
</feature>
<name>A0A1M4XHU2_9CLOT</name>
<sequence length="1699" mass="190576">MTRKLWQKSISFFVTISFLLSVGIFKVNAYGEENQKEENSLKEDFIKALKEEENLNLNPELKKYLEENKDIDTNDDSEEIRMVIELEEKPAIENEKNTSKKILSKEKKIKNNHKDILKKIEKITGNKKIKDFAYLFNGFSIVGKRSDIYKIRSIDGVKNVSIARYYKPDMAFANKITEAYSVWKDYGYKGEGLVVSIIDTGIDYRHKDLKNIDTSKTKLKKNDVKRKIKELKRGEFFTDKVPFGYNYADGNCNVIDAGNQHGMHVAGIVGANGDDDKLNSLEAVKGVAPEAQLLAMKVFSNNLGDASKNDNGLKGAYDDDIIAAIEDSVKLGADVINMSLGSPAGFQDKNSPEQKAIEKAVEQGVLVVISAGNSGVSTNNNSWSQPINLLNSKDTITLGSPGTTESAFTVASFENTNMVTNVLKYTSKDKSDYIAFTPVKGTDTKLLNKAKGLVYCGFGKEEDFKDKDLKDKIALIERGEVTFNDKVKNSLKAGASGVIIYNHKAGGDVTMGMELQEKSIPSISIGHKDGEILKALVEDVKIEVLDKMKAINNIDKNDISQFSSWGPTPNLEFKPEIIAPGGDIYSLANNDKYQVMSGTSMSSPNIAGSEALILEALKKKGINLKGKELIDFVKNTSMNTAEILYDKYSKEKVPYSPRRQGAGMIQIEDAIKNNVIITDNKGKAAVALKNIGKSKTFKLNLKNYSDKDITYYLDDTGVQSEQIKEDKRIGAYKIPESKVSYDKEKITVPANGENTVNITITLPDNFEKNNFIEGFIRFKGEVGSIPYLSVPYMGFYGDFSLDKVFDPPYYEKTSEIGLTGLGEVGPLGFSLYGFNKDINTIGFSPNDDKLKDIILPNIYLLRNLKTLKIEILDENKNVIKNLSNEEEIRKNLLEELPKVKGTLLGNGVWDGKIYNSETGKEELAKEGNYSYKITFTSDLDDAVEQSLELPFKLDITKPKVEILSLDKETLKDDKDKYYDSYVLTWKAEDGQTDINKSIAFYSLNNNSHKIDKITEVSKGVFKAPLDIKDNEINNIELAVSDNAGNIGITSKVFELGNAKAISFYGNFKDTFGISSLKDNNFNIKGHVSKIVDKLLLDEKEVKLNGNQFEVNFKPSDGVNNLKFKALDKEGRKIINEDLEVKFDLKAPEILSITPNLPVDKNFVTNNSKLKVSGRIRDNNLKTVLVNKEEGNIKNLPNGDKDFEKEVQLKPGLNEVLIEARDEANNLVSRSYKVILVDKVQKFDIDFDNLKSVTVLNPKEIKEDNFKITGHVSYRPLVLKINDEEVKVNDDLSFSYDVKLSQGFNKIKVYGTDINGAEVYNYAFRILYDSKLPKLSLEEPVTKGDGKIYTNEDFIIVKGSVTDNIFGYNFYINGDSIYNVSNYPVIGEDNLKRDFEKKIPVKNGDKLTLKLKDTFGNEINNQYDIVVDKENPNAPKINVEKFEENKSTLKVKLSSDDSKIENILYSFDGKNYFNYKGEFIVDFSTKLYAKAVDWASNESENAVEEISIDKTSPKISIEGVNDGEIYKGNVKPIINSSDKDSKIFVTLNEKPYDNKEISENGDYLLKAYAVDKLGNKSEEIQSRFSIDKEKSEENKDKEDSKDPSEVSEKQIVLAENNEDNKLDNIKETNTAKKVTSQSKNTIYKDLSKNGNKKDNNKNDKKTIDKLGSNISTNLLIILSISLVGFGVILIRRKEHKKYNK</sequence>
<dbReference type="PANTHER" id="PTHR43806:SF11">
    <property type="entry name" value="CEREVISIN-RELATED"/>
    <property type="match status" value="1"/>
</dbReference>
<keyword evidence="6" id="KW-0677">Repeat</keyword>
<evidence type="ECO:0000256" key="4">
    <source>
        <dbReference type="ARBA" id="ARBA00022670"/>
    </source>
</evidence>
<dbReference type="PROSITE" id="PS51892">
    <property type="entry name" value="SUBTILASE"/>
    <property type="match status" value="1"/>
</dbReference>
<evidence type="ECO:0000313" key="17">
    <source>
        <dbReference type="EMBL" id="SHE92968.1"/>
    </source>
</evidence>
<evidence type="ECO:0000256" key="9">
    <source>
        <dbReference type="PIRSR" id="PIRSR615500-1"/>
    </source>
</evidence>
<dbReference type="OrthoDB" id="9762689at2"/>
<evidence type="ECO:0000256" key="6">
    <source>
        <dbReference type="ARBA" id="ARBA00022737"/>
    </source>
</evidence>
<feature type="domain" description="PA" evidence="15">
    <location>
        <begin position="456"/>
        <end position="533"/>
    </location>
</feature>
<feature type="transmembrane region" description="Helical" evidence="13">
    <location>
        <begin position="1669"/>
        <end position="1689"/>
    </location>
</feature>
<evidence type="ECO:0000313" key="18">
    <source>
        <dbReference type="Proteomes" id="UP000184035"/>
    </source>
</evidence>
<dbReference type="Proteomes" id="UP000184035">
    <property type="component" value="Unassembled WGS sequence"/>
</dbReference>
<evidence type="ECO:0000259" key="15">
    <source>
        <dbReference type="Pfam" id="PF02225"/>
    </source>
</evidence>
<keyword evidence="13" id="KW-0812">Transmembrane</keyword>
<evidence type="ECO:0000256" key="5">
    <source>
        <dbReference type="ARBA" id="ARBA00022729"/>
    </source>
</evidence>
<dbReference type="InterPro" id="IPR036852">
    <property type="entry name" value="Peptidase_S8/S53_dom_sf"/>
</dbReference>
<dbReference type="Gene3D" id="2.60.40.1710">
    <property type="entry name" value="Subtilisin-like superfamily"/>
    <property type="match status" value="1"/>
</dbReference>
<evidence type="ECO:0000256" key="11">
    <source>
        <dbReference type="RuleBase" id="RU003355"/>
    </source>
</evidence>
<dbReference type="PROSITE" id="PS00138">
    <property type="entry name" value="SUBTILASE_SER"/>
    <property type="match status" value="1"/>
</dbReference>
<dbReference type="Pfam" id="PF06280">
    <property type="entry name" value="fn3_5"/>
    <property type="match status" value="1"/>
</dbReference>
<evidence type="ECO:0000259" key="16">
    <source>
        <dbReference type="Pfam" id="PF06280"/>
    </source>
</evidence>
<evidence type="ECO:0000256" key="8">
    <source>
        <dbReference type="ARBA" id="ARBA00022825"/>
    </source>
</evidence>
<dbReference type="Pfam" id="PF02225">
    <property type="entry name" value="PA"/>
    <property type="match status" value="1"/>
</dbReference>
<dbReference type="InterPro" id="IPR023827">
    <property type="entry name" value="Peptidase_S8_Asp-AS"/>
</dbReference>
<dbReference type="Gene3D" id="2.60.40.10">
    <property type="entry name" value="Immunoglobulins"/>
    <property type="match status" value="2"/>
</dbReference>
<dbReference type="Gene3D" id="3.40.50.200">
    <property type="entry name" value="Peptidase S8/S53 domain"/>
    <property type="match status" value="1"/>
</dbReference>
<proteinExistence type="inferred from homology"/>
<evidence type="ECO:0000256" key="10">
    <source>
        <dbReference type="PROSITE-ProRule" id="PRU01240"/>
    </source>
</evidence>
<dbReference type="InterPro" id="IPR015500">
    <property type="entry name" value="Peptidase_S8_subtilisin-rel"/>
</dbReference>
<feature type="compositionally biased region" description="Polar residues" evidence="12">
    <location>
        <begin position="1630"/>
        <end position="1640"/>
    </location>
</feature>
<dbReference type="InterPro" id="IPR034216">
    <property type="entry name" value="C5a_Peptidase"/>
</dbReference>
<dbReference type="InterPro" id="IPR050131">
    <property type="entry name" value="Peptidase_S8_subtilisin-like"/>
</dbReference>
<organism evidence="17 18">
    <name type="scientific">Clostridium fallax</name>
    <dbReference type="NCBI Taxonomy" id="1533"/>
    <lineage>
        <taxon>Bacteria</taxon>
        <taxon>Bacillati</taxon>
        <taxon>Bacillota</taxon>
        <taxon>Clostridia</taxon>
        <taxon>Eubacteriales</taxon>
        <taxon>Clostridiaceae</taxon>
        <taxon>Clostridium</taxon>
    </lineage>
</organism>
<evidence type="ECO:0000256" key="12">
    <source>
        <dbReference type="SAM" id="MobiDB-lite"/>
    </source>
</evidence>
<dbReference type="GO" id="GO:0016020">
    <property type="term" value="C:membrane"/>
    <property type="evidence" value="ECO:0007669"/>
    <property type="project" value="InterPro"/>
</dbReference>
<keyword evidence="18" id="KW-1185">Reference proteome</keyword>
<keyword evidence="13" id="KW-1133">Transmembrane helix</keyword>
<dbReference type="InterPro" id="IPR046450">
    <property type="entry name" value="PA_dom_sf"/>
</dbReference>
<protein>
    <submittedName>
        <fullName evidence="17">Lactocepin</fullName>
    </submittedName>
</protein>
<dbReference type="PROSITE" id="PS00137">
    <property type="entry name" value="SUBTILASE_HIS"/>
    <property type="match status" value="1"/>
</dbReference>
<evidence type="ECO:0000259" key="14">
    <source>
        <dbReference type="Pfam" id="PF00082"/>
    </source>
</evidence>
<dbReference type="Pfam" id="PF00082">
    <property type="entry name" value="Peptidase_S8"/>
    <property type="match status" value="1"/>
</dbReference>
<dbReference type="InterPro" id="IPR013783">
    <property type="entry name" value="Ig-like_fold"/>
</dbReference>
<feature type="compositionally biased region" description="Basic and acidic residues" evidence="12">
    <location>
        <begin position="1644"/>
        <end position="1658"/>
    </location>
</feature>
<evidence type="ECO:0000256" key="2">
    <source>
        <dbReference type="ARBA" id="ARBA00022512"/>
    </source>
</evidence>
<feature type="active site" description="Charge relay system" evidence="9 10">
    <location>
        <position position="600"/>
    </location>
</feature>
<keyword evidence="7 10" id="KW-0378">Hydrolase</keyword>
<keyword evidence="2" id="KW-0134">Cell wall</keyword>
<dbReference type="RefSeq" id="WP_072896657.1">
    <property type="nucleotide sequence ID" value="NZ_FQVM01000018.1"/>
</dbReference>
<evidence type="ECO:0000256" key="7">
    <source>
        <dbReference type="ARBA" id="ARBA00022801"/>
    </source>
</evidence>
<dbReference type="Gene3D" id="3.50.30.30">
    <property type="match status" value="1"/>
</dbReference>
<dbReference type="EMBL" id="FQVM01000018">
    <property type="protein sequence ID" value="SHE92968.1"/>
    <property type="molecule type" value="Genomic_DNA"/>
</dbReference>
<dbReference type="GO" id="GO:0004252">
    <property type="term" value="F:serine-type endopeptidase activity"/>
    <property type="evidence" value="ECO:0007669"/>
    <property type="project" value="UniProtKB-UniRule"/>
</dbReference>
<dbReference type="CDD" id="cd07475">
    <property type="entry name" value="Peptidases_S8_C5a_Peptidase"/>
    <property type="match status" value="1"/>
</dbReference>
<comment type="similarity">
    <text evidence="1 10 11">Belongs to the peptidase S8 family.</text>
</comment>
<evidence type="ECO:0000256" key="13">
    <source>
        <dbReference type="SAM" id="Phobius"/>
    </source>
</evidence>
<dbReference type="InterPro" id="IPR000209">
    <property type="entry name" value="Peptidase_S8/S53_dom"/>
</dbReference>
<feature type="region of interest" description="Disordered" evidence="12">
    <location>
        <begin position="1627"/>
        <end position="1658"/>
    </location>
</feature>
<dbReference type="GO" id="GO:0006508">
    <property type="term" value="P:proteolysis"/>
    <property type="evidence" value="ECO:0007669"/>
    <property type="project" value="UniProtKB-KW"/>
</dbReference>
<dbReference type="InterPro" id="IPR022398">
    <property type="entry name" value="Peptidase_S8_His-AS"/>
</dbReference>
<accession>A0A1M4XHU2</accession>
<feature type="domain" description="Peptidase S8/S53" evidence="14">
    <location>
        <begin position="190"/>
        <end position="663"/>
    </location>
</feature>
<keyword evidence="5" id="KW-0732">Signal</keyword>
<reference evidence="17 18" key="1">
    <citation type="submission" date="2016-11" db="EMBL/GenBank/DDBJ databases">
        <authorList>
            <person name="Jaros S."/>
            <person name="Januszkiewicz K."/>
            <person name="Wedrychowicz H."/>
        </authorList>
    </citation>
    <scope>NUCLEOTIDE SEQUENCE [LARGE SCALE GENOMIC DNA]</scope>
    <source>
        <strain evidence="17 18">DSM 2631</strain>
    </source>
</reference>
<dbReference type="PRINTS" id="PR00723">
    <property type="entry name" value="SUBTILISIN"/>
</dbReference>
<dbReference type="STRING" id="1533.SAMN05443638_11841"/>
<dbReference type="InterPro" id="IPR023828">
    <property type="entry name" value="Peptidase_S8_Ser-AS"/>
</dbReference>
<gene>
    <name evidence="17" type="ORF">SAMN05443638_11841</name>
</gene>
<dbReference type="InterPro" id="IPR003137">
    <property type="entry name" value="PA_domain"/>
</dbReference>